<dbReference type="GO" id="GO:0044550">
    <property type="term" value="P:secondary metabolite biosynthetic process"/>
    <property type="evidence" value="ECO:0007669"/>
    <property type="project" value="TreeGrafter"/>
</dbReference>
<proteinExistence type="predicted"/>
<reference evidence="6 8" key="1">
    <citation type="submission" date="2006-04" db="EMBL/GenBank/DDBJ databases">
        <authorList>
            <person name="Nierman W.C."/>
        </authorList>
    </citation>
    <scope>NUCLEOTIDE SEQUENCE [LARGE SCALE GENOMIC DNA]</scope>
    <source>
        <strain evidence="6 8">DW4/3-1</strain>
    </source>
</reference>
<dbReference type="SUPFAM" id="SSF53901">
    <property type="entry name" value="Thiolase-like"/>
    <property type="match status" value="2"/>
</dbReference>
<evidence type="ECO:0000313" key="6">
    <source>
        <dbReference type="EMBL" id="EAU68390.1"/>
    </source>
</evidence>
<dbReference type="Pfam" id="PF08545">
    <property type="entry name" value="ACP_syn_III"/>
    <property type="match status" value="1"/>
</dbReference>
<protein>
    <submittedName>
        <fullName evidence="5">Beta-ketoacyl-acyl carrier protein synthase</fullName>
    </submittedName>
    <submittedName>
        <fullName evidence="6">Beta-ketoacyl-synthase III</fullName>
    </submittedName>
</protein>
<dbReference type="Proteomes" id="UP000001351">
    <property type="component" value="Chromosome"/>
</dbReference>
<keyword evidence="1" id="KW-0808">Transferase</keyword>
<dbReference type="PANTHER" id="PTHR34069:SF2">
    <property type="entry name" value="BETA-KETOACYL-[ACYL-CARRIER-PROTEIN] SYNTHASE III"/>
    <property type="match status" value="1"/>
</dbReference>
<dbReference type="OrthoDB" id="9815506at2"/>
<evidence type="ECO:0000313" key="8">
    <source>
        <dbReference type="Proteomes" id="UP000032702"/>
    </source>
</evidence>
<dbReference type="eggNOG" id="COG0332">
    <property type="taxonomic scope" value="Bacteria"/>
</dbReference>
<dbReference type="InterPro" id="IPR016039">
    <property type="entry name" value="Thiolase-like"/>
</dbReference>
<evidence type="ECO:0000259" key="4">
    <source>
        <dbReference type="Pfam" id="PF08545"/>
    </source>
</evidence>
<sequence>MRRETSTGGVCIVGAGAFVPSRVISNERIAQAFPGWSAGRILEKTGIVERRYLWELGEEGTAVPPPEDDLPIYPASNTDMCEVALRRALAQAGLEARELDALFLITCTPDELNFSHDAMGVHQRLGCREDAFALGVDDGCGGTPYVIDLVWKMMEGGRFRTVAVVASTLLSPQLNRQVYTDEVSPGPGLKPLNAYLSAYVFGDGAGAVVLRAEGEEETGILASLSGNAPGTLVLRRGGGGMRMPHQGRTRPADLAYVVDGLQVAASYPRYMGQCIEGVLSQRPELRAEVRRYYFHQPNKRLMERFIQEYGLPSDAVAINVDRYGNTSAAGMLILLAEDLEAGRVRLGSGDLVLVAAVGANVHYGAQLIRL</sequence>
<dbReference type="HOGENOM" id="CLU_039592_3_1_7"/>
<accession>Q099B8</accession>
<dbReference type="RefSeq" id="WP_002612132.1">
    <property type="nucleotide sequence ID" value="NC_014623.1"/>
</dbReference>
<evidence type="ECO:0000313" key="5">
    <source>
        <dbReference type="EMBL" id="ADO75567.1"/>
    </source>
</evidence>
<keyword evidence="7" id="KW-1185">Reference proteome</keyword>
<dbReference type="EMBL" id="CP002271">
    <property type="protein sequence ID" value="ADO75567.1"/>
    <property type="molecule type" value="Genomic_DNA"/>
</dbReference>
<dbReference type="GO" id="GO:0006633">
    <property type="term" value="P:fatty acid biosynthetic process"/>
    <property type="evidence" value="ECO:0007669"/>
    <property type="project" value="InterPro"/>
</dbReference>
<dbReference type="Pfam" id="PF08541">
    <property type="entry name" value="ACP_syn_III_C"/>
    <property type="match status" value="1"/>
</dbReference>
<name>Q099B8_STIAD</name>
<evidence type="ECO:0000256" key="1">
    <source>
        <dbReference type="ARBA" id="ARBA00022679"/>
    </source>
</evidence>
<dbReference type="STRING" id="378806.STAUR_7812"/>
<evidence type="ECO:0000259" key="3">
    <source>
        <dbReference type="Pfam" id="PF08541"/>
    </source>
</evidence>
<dbReference type="EMBL" id="AAMD01000018">
    <property type="protein sequence ID" value="EAU68390.1"/>
    <property type="molecule type" value="Genomic_DNA"/>
</dbReference>
<evidence type="ECO:0000256" key="2">
    <source>
        <dbReference type="ARBA" id="ARBA00023315"/>
    </source>
</evidence>
<dbReference type="PATRIC" id="fig|378806.16.peg.7717"/>
<evidence type="ECO:0000313" key="7">
    <source>
        <dbReference type="Proteomes" id="UP000001351"/>
    </source>
</evidence>
<gene>
    <name evidence="5" type="ordered locus">STAUR_7812</name>
    <name evidence="6" type="ORF">STIAU_3946</name>
</gene>
<dbReference type="InterPro" id="IPR013747">
    <property type="entry name" value="ACP_syn_III_C"/>
</dbReference>
<dbReference type="Proteomes" id="UP000032702">
    <property type="component" value="Unassembled WGS sequence"/>
</dbReference>
<dbReference type="InterPro" id="IPR013751">
    <property type="entry name" value="ACP_syn_III_N"/>
</dbReference>
<dbReference type="KEGG" id="sur:STAUR_7812"/>
<dbReference type="GO" id="GO:0004315">
    <property type="term" value="F:3-oxoacyl-[acyl-carrier-protein] synthase activity"/>
    <property type="evidence" value="ECO:0007669"/>
    <property type="project" value="InterPro"/>
</dbReference>
<organism evidence="6 8">
    <name type="scientific">Stigmatella aurantiaca (strain DW4/3-1)</name>
    <dbReference type="NCBI Taxonomy" id="378806"/>
    <lineage>
        <taxon>Bacteria</taxon>
        <taxon>Pseudomonadati</taxon>
        <taxon>Myxococcota</taxon>
        <taxon>Myxococcia</taxon>
        <taxon>Myxococcales</taxon>
        <taxon>Cystobacterineae</taxon>
        <taxon>Archangiaceae</taxon>
        <taxon>Stigmatella</taxon>
    </lineage>
</organism>
<feature type="domain" description="Beta-ketoacyl-[acyl-carrier-protein] synthase III C-terminal" evidence="3">
    <location>
        <begin position="287"/>
        <end position="369"/>
    </location>
</feature>
<reference evidence="5 7" key="2">
    <citation type="journal article" date="2011" name="Mol. Biol. Evol.">
        <title>Comparative genomic analysis of fruiting body formation in Myxococcales.</title>
        <authorList>
            <person name="Huntley S."/>
            <person name="Hamann N."/>
            <person name="Wegener-Feldbrugge S."/>
            <person name="Treuner-Lange A."/>
            <person name="Kube M."/>
            <person name="Reinhardt R."/>
            <person name="Klages S."/>
            <person name="Muller R."/>
            <person name="Ronning C.M."/>
            <person name="Nierman W.C."/>
            <person name="Sogaard-Andersen L."/>
        </authorList>
    </citation>
    <scope>NUCLEOTIDE SEQUENCE [LARGE SCALE GENOMIC DNA]</scope>
    <source>
        <strain evidence="5 7">DW4/3-1</strain>
    </source>
</reference>
<keyword evidence="2" id="KW-0012">Acyltransferase</keyword>
<feature type="domain" description="Beta-ketoacyl-[acyl-carrier-protein] synthase III N-terminal" evidence="4">
    <location>
        <begin position="137"/>
        <end position="224"/>
    </location>
</feature>
<dbReference type="Gene3D" id="3.40.47.10">
    <property type="match status" value="1"/>
</dbReference>
<dbReference type="AlphaFoldDB" id="Q099B8"/>
<dbReference type="PANTHER" id="PTHR34069">
    <property type="entry name" value="3-OXOACYL-[ACYL-CARRIER-PROTEIN] SYNTHASE 3"/>
    <property type="match status" value="1"/>
</dbReference>